<gene>
    <name evidence="1" type="ORF">L485_14240</name>
</gene>
<keyword evidence="2" id="KW-1185">Reference proteome</keyword>
<sequence length="33" mass="3762">MPVTETAPTGGAISYSEQIWRLAKERRDHFARS</sequence>
<evidence type="ECO:0000313" key="2">
    <source>
        <dbReference type="Proteomes" id="UP000015524"/>
    </source>
</evidence>
<name>T0HR96_9SPHN</name>
<dbReference type="AlphaFoldDB" id="T0HR96"/>
<dbReference type="EMBL" id="ATIB01000071">
    <property type="protein sequence ID" value="EQB00079.1"/>
    <property type="molecule type" value="Genomic_DNA"/>
</dbReference>
<reference evidence="1 2" key="1">
    <citation type="journal article" date="2013" name="Genome Announc.">
        <title>Draft Genome Sequence of a Hexachlorocyclohexane-Degrading Bacterium, Sphingobium baderi Strain LL03T.</title>
        <authorList>
            <person name="Kaur J."/>
            <person name="Verma H."/>
            <person name="Tripathi C."/>
            <person name="Khurana J.P."/>
            <person name="Lal R."/>
        </authorList>
    </citation>
    <scope>NUCLEOTIDE SEQUENCE [LARGE SCALE GENOMIC DNA]</scope>
    <source>
        <strain evidence="1 2">LL03</strain>
    </source>
</reference>
<proteinExistence type="predicted"/>
<protein>
    <submittedName>
        <fullName evidence="1">Uncharacterized protein</fullName>
    </submittedName>
</protein>
<organism evidence="1 2">
    <name type="scientific">Sphingobium baderi LL03</name>
    <dbReference type="NCBI Taxonomy" id="1114964"/>
    <lineage>
        <taxon>Bacteria</taxon>
        <taxon>Pseudomonadati</taxon>
        <taxon>Pseudomonadota</taxon>
        <taxon>Alphaproteobacteria</taxon>
        <taxon>Sphingomonadales</taxon>
        <taxon>Sphingomonadaceae</taxon>
        <taxon>Sphingobium</taxon>
    </lineage>
</organism>
<dbReference type="Proteomes" id="UP000015524">
    <property type="component" value="Unassembled WGS sequence"/>
</dbReference>
<accession>T0HR96</accession>
<evidence type="ECO:0000313" key="1">
    <source>
        <dbReference type="EMBL" id="EQB00079.1"/>
    </source>
</evidence>
<comment type="caution">
    <text evidence="1">The sequence shown here is derived from an EMBL/GenBank/DDBJ whole genome shotgun (WGS) entry which is preliminary data.</text>
</comment>
<dbReference type="PATRIC" id="fig|1114964.8.peg.2643"/>